<dbReference type="SUPFAM" id="SSF55781">
    <property type="entry name" value="GAF domain-like"/>
    <property type="match status" value="1"/>
</dbReference>
<protein>
    <submittedName>
        <fullName evidence="4">Serine phosphatase RsbU, regulator of sigma subunit</fullName>
    </submittedName>
</protein>
<sequence length="466" mass="51975">MPRKKTTSPDPSKIHTDRAPIQDTIHQFMEAESLDDWKLAVRMYAQVVKRRSAELALINSVQEGLSCQCDMESIYNMVGDILRDTFNAQVVMISQYDAQTGRIHHHYAIERGQHLEIPGWQPIDSSRSAIARTHKPLILNYGDLQALVDAGKMHVVPGTEMPKTWLGVPMLVSEEVRGIVSLQNLDIENAFSQSDIDLLTALTNSMSISLENARLFNETQRLLKLLEDEVEIARQTQQSILPARLPSAPGYDFGALMIPARTVCGDFYDFIPLDNHRLCVVIGDVSDKGLPAALFMALTFSLVRAETGKNQNQHAILRNVNRYLRNMNAGGMFVTLLYCVLNFQSGLLEYSRAGHFPPIVLDPGGEFIALPVQNGQSLGIFEEIQIDQQMVQLPEGGLALLYSDGLTEALNPDGQEFGLAAVKQSLISSRRERGNVICERLWNAVQAHSGEKPHQDDFTTIVIKRE</sequence>
<dbReference type="STRING" id="360412.LARV_03457"/>
<dbReference type="InterPro" id="IPR036457">
    <property type="entry name" value="PPM-type-like_dom_sf"/>
</dbReference>
<feature type="domain" description="PPM-type phosphatase" evidence="3">
    <location>
        <begin position="248"/>
        <end position="465"/>
    </location>
</feature>
<dbReference type="InterPro" id="IPR029016">
    <property type="entry name" value="GAF-like_dom_sf"/>
</dbReference>
<dbReference type="InterPro" id="IPR052016">
    <property type="entry name" value="Bact_Sigma-Reg"/>
</dbReference>
<dbReference type="RefSeq" id="WP_075074829.1">
    <property type="nucleotide sequence ID" value="NZ_DF967972.1"/>
</dbReference>
<name>A0A0S7BP07_9CHLR</name>
<dbReference type="SMART" id="SM00331">
    <property type="entry name" value="PP2C_SIG"/>
    <property type="match status" value="1"/>
</dbReference>
<proteinExistence type="predicted"/>
<dbReference type="Pfam" id="PF01590">
    <property type="entry name" value="GAF"/>
    <property type="match status" value="1"/>
</dbReference>
<dbReference type="PANTHER" id="PTHR43156">
    <property type="entry name" value="STAGE II SPORULATION PROTEIN E-RELATED"/>
    <property type="match status" value="1"/>
</dbReference>
<accession>A0A0S7BP07</accession>
<keyword evidence="5" id="KW-1185">Reference proteome</keyword>
<dbReference type="OrthoDB" id="311592at2"/>
<dbReference type="InterPro" id="IPR001932">
    <property type="entry name" value="PPM-type_phosphatase-like_dom"/>
</dbReference>
<feature type="domain" description="GAF" evidence="2">
    <location>
        <begin position="70"/>
        <end position="220"/>
    </location>
</feature>
<evidence type="ECO:0000259" key="2">
    <source>
        <dbReference type="SMART" id="SM00065"/>
    </source>
</evidence>
<dbReference type="SMART" id="SM00065">
    <property type="entry name" value="GAF"/>
    <property type="match status" value="1"/>
</dbReference>
<dbReference type="Gene3D" id="3.60.40.10">
    <property type="entry name" value="PPM-type phosphatase domain"/>
    <property type="match status" value="1"/>
</dbReference>
<dbReference type="GO" id="GO:0016791">
    <property type="term" value="F:phosphatase activity"/>
    <property type="evidence" value="ECO:0007669"/>
    <property type="project" value="TreeGrafter"/>
</dbReference>
<dbReference type="InterPro" id="IPR003018">
    <property type="entry name" value="GAF"/>
</dbReference>
<dbReference type="Proteomes" id="UP000055060">
    <property type="component" value="Unassembled WGS sequence"/>
</dbReference>
<organism evidence="4">
    <name type="scientific">Longilinea arvoryzae</name>
    <dbReference type="NCBI Taxonomy" id="360412"/>
    <lineage>
        <taxon>Bacteria</taxon>
        <taxon>Bacillati</taxon>
        <taxon>Chloroflexota</taxon>
        <taxon>Anaerolineae</taxon>
        <taxon>Anaerolineales</taxon>
        <taxon>Anaerolineaceae</taxon>
        <taxon>Longilinea</taxon>
    </lineage>
</organism>
<evidence type="ECO:0000313" key="5">
    <source>
        <dbReference type="Proteomes" id="UP000055060"/>
    </source>
</evidence>
<dbReference type="AlphaFoldDB" id="A0A0S7BP07"/>
<evidence type="ECO:0000256" key="1">
    <source>
        <dbReference type="ARBA" id="ARBA00022801"/>
    </source>
</evidence>
<dbReference type="Gene3D" id="3.30.450.40">
    <property type="match status" value="1"/>
</dbReference>
<reference evidence="4" key="1">
    <citation type="submission" date="2015-07" db="EMBL/GenBank/DDBJ databases">
        <title>Draft Genome Sequences of Anaerolinea thermolimosa IMO-1, Bellilinea caldifistulae GOMI-1, Leptolinea tardivitalis YMTK-2, Levilinea saccharolytica KIBI-1,Longilinea arvoryzae KOME-1, Previously Described as Members of the Anaerolineaceae (Chloroflexi).</title>
        <authorList>
            <person name="Sekiguchi Y."/>
            <person name="Ohashi A."/>
            <person name="Matsuura N."/>
            <person name="Tourlousse M.D."/>
        </authorList>
    </citation>
    <scope>NUCLEOTIDE SEQUENCE [LARGE SCALE GENOMIC DNA]</scope>
    <source>
        <strain evidence="4">KOME-1</strain>
    </source>
</reference>
<dbReference type="PANTHER" id="PTHR43156:SF2">
    <property type="entry name" value="STAGE II SPORULATION PROTEIN E"/>
    <property type="match status" value="1"/>
</dbReference>
<evidence type="ECO:0000313" key="4">
    <source>
        <dbReference type="EMBL" id="GAP15665.1"/>
    </source>
</evidence>
<keyword evidence="1" id="KW-0378">Hydrolase</keyword>
<dbReference type="EMBL" id="DF967972">
    <property type="protein sequence ID" value="GAP15665.1"/>
    <property type="molecule type" value="Genomic_DNA"/>
</dbReference>
<gene>
    <name evidence="4" type="ORF">LARV_03457</name>
</gene>
<dbReference type="SUPFAM" id="SSF81606">
    <property type="entry name" value="PP2C-like"/>
    <property type="match status" value="1"/>
</dbReference>
<evidence type="ECO:0000259" key="3">
    <source>
        <dbReference type="SMART" id="SM00331"/>
    </source>
</evidence>
<dbReference type="Pfam" id="PF07228">
    <property type="entry name" value="SpoIIE"/>
    <property type="match status" value="1"/>
</dbReference>